<dbReference type="Gene3D" id="3.60.10.10">
    <property type="entry name" value="Endonuclease/exonuclease/phosphatase"/>
    <property type="match status" value="1"/>
</dbReference>
<dbReference type="AlphaFoldDB" id="A0A2Z6MFJ9"/>
<protein>
    <recommendedName>
        <fullName evidence="3">Endonuclease/exonuclease/phosphatase domain-containing protein</fullName>
    </recommendedName>
</protein>
<accession>A0A2Z6MFJ9</accession>
<evidence type="ECO:0008006" key="3">
    <source>
        <dbReference type="Google" id="ProtNLM"/>
    </source>
</evidence>
<name>A0A2Z6MFJ9_TRISU</name>
<dbReference type="EMBL" id="DF973162">
    <property type="protein sequence ID" value="GAU16661.1"/>
    <property type="molecule type" value="Genomic_DNA"/>
</dbReference>
<dbReference type="SUPFAM" id="SSF56219">
    <property type="entry name" value="DNase I-like"/>
    <property type="match status" value="1"/>
</dbReference>
<reference evidence="2" key="1">
    <citation type="journal article" date="2017" name="Front. Plant Sci.">
        <title>Climate Clever Clovers: New Paradigm to Reduce the Environmental Footprint of Ruminants by Breeding Low Methanogenic Forages Utilizing Haplotype Variation.</title>
        <authorList>
            <person name="Kaur P."/>
            <person name="Appels R."/>
            <person name="Bayer P.E."/>
            <person name="Keeble-Gagnere G."/>
            <person name="Wang J."/>
            <person name="Hirakawa H."/>
            <person name="Shirasawa K."/>
            <person name="Vercoe P."/>
            <person name="Stefanova K."/>
            <person name="Durmic Z."/>
            <person name="Nichols P."/>
            <person name="Revell C."/>
            <person name="Isobe S.N."/>
            <person name="Edwards D."/>
            <person name="Erskine W."/>
        </authorList>
    </citation>
    <scope>NUCLEOTIDE SEQUENCE [LARGE SCALE GENOMIC DNA]</scope>
    <source>
        <strain evidence="2">cv. Daliak</strain>
    </source>
</reference>
<organism evidence="1 2">
    <name type="scientific">Trifolium subterraneum</name>
    <name type="common">Subterranean clover</name>
    <dbReference type="NCBI Taxonomy" id="3900"/>
    <lineage>
        <taxon>Eukaryota</taxon>
        <taxon>Viridiplantae</taxon>
        <taxon>Streptophyta</taxon>
        <taxon>Embryophyta</taxon>
        <taxon>Tracheophyta</taxon>
        <taxon>Spermatophyta</taxon>
        <taxon>Magnoliopsida</taxon>
        <taxon>eudicotyledons</taxon>
        <taxon>Gunneridae</taxon>
        <taxon>Pentapetalae</taxon>
        <taxon>rosids</taxon>
        <taxon>fabids</taxon>
        <taxon>Fabales</taxon>
        <taxon>Fabaceae</taxon>
        <taxon>Papilionoideae</taxon>
        <taxon>50 kb inversion clade</taxon>
        <taxon>NPAAA clade</taxon>
        <taxon>Hologalegina</taxon>
        <taxon>IRL clade</taxon>
        <taxon>Trifolieae</taxon>
        <taxon>Trifolium</taxon>
    </lineage>
</organism>
<dbReference type="OrthoDB" id="1432753at2759"/>
<keyword evidence="2" id="KW-1185">Reference proteome</keyword>
<dbReference type="PANTHER" id="PTHR33710:SF64">
    <property type="entry name" value="ENDONUCLEASE_EXONUCLEASE_PHOSPHATASE DOMAIN-CONTAINING PROTEIN"/>
    <property type="match status" value="1"/>
</dbReference>
<proteinExistence type="predicted"/>
<gene>
    <name evidence="1" type="ORF">TSUD_326110</name>
</gene>
<evidence type="ECO:0000313" key="2">
    <source>
        <dbReference type="Proteomes" id="UP000242715"/>
    </source>
</evidence>
<dbReference type="Proteomes" id="UP000242715">
    <property type="component" value="Unassembled WGS sequence"/>
</dbReference>
<dbReference type="InterPro" id="IPR036691">
    <property type="entry name" value="Endo/exonu/phosph_ase_sf"/>
</dbReference>
<evidence type="ECO:0000313" key="1">
    <source>
        <dbReference type="EMBL" id="GAU16661.1"/>
    </source>
</evidence>
<sequence>MERKLWRDLIILKDHLPEFNSFIDNMELIDVPYIGKKFTWYNTDGMRRSRLDRILLSEGLISDWGVIAQRVWDRDISDHCPVWLECGEVNWGPKN</sequence>
<dbReference type="PANTHER" id="PTHR33710">
    <property type="entry name" value="BNAC02G09200D PROTEIN"/>
    <property type="match status" value="1"/>
</dbReference>